<keyword evidence="4" id="KW-0963">Cytoplasm</keyword>
<reference evidence="12 13" key="1">
    <citation type="journal article" date="2017" name="Curr. Biol.">
        <title>The Evolution of Venom by Co-option of Single-Copy Genes.</title>
        <authorList>
            <person name="Martinson E.O."/>
            <person name="Mrinalini"/>
            <person name="Kelkar Y.D."/>
            <person name="Chang C.H."/>
            <person name="Werren J.H."/>
        </authorList>
    </citation>
    <scope>NUCLEOTIDE SEQUENCE [LARGE SCALE GENOMIC DNA]</scope>
    <source>
        <strain evidence="12 13">Alberta</strain>
        <tissue evidence="12">Whole body</tissue>
    </source>
</reference>
<organism evidence="12 13">
    <name type="scientific">Trichomalopsis sarcophagae</name>
    <dbReference type="NCBI Taxonomy" id="543379"/>
    <lineage>
        <taxon>Eukaryota</taxon>
        <taxon>Metazoa</taxon>
        <taxon>Ecdysozoa</taxon>
        <taxon>Arthropoda</taxon>
        <taxon>Hexapoda</taxon>
        <taxon>Insecta</taxon>
        <taxon>Pterygota</taxon>
        <taxon>Neoptera</taxon>
        <taxon>Endopterygota</taxon>
        <taxon>Hymenoptera</taxon>
        <taxon>Apocrita</taxon>
        <taxon>Proctotrupomorpha</taxon>
        <taxon>Chalcidoidea</taxon>
        <taxon>Pteromalidae</taxon>
        <taxon>Pteromalinae</taxon>
        <taxon>Trichomalopsis</taxon>
    </lineage>
</organism>
<dbReference type="GO" id="GO:0044782">
    <property type="term" value="P:cilium organization"/>
    <property type="evidence" value="ECO:0007669"/>
    <property type="project" value="TreeGrafter"/>
</dbReference>
<gene>
    <name evidence="12" type="ORF">TSAR_011162</name>
</gene>
<dbReference type="EMBL" id="NNAY01000880">
    <property type="protein sequence ID" value="OXU26092.1"/>
    <property type="molecule type" value="Genomic_DNA"/>
</dbReference>
<evidence type="ECO:0000256" key="6">
    <source>
        <dbReference type="ARBA" id="ARBA00023069"/>
    </source>
</evidence>
<feature type="region of interest" description="Disordered" evidence="11">
    <location>
        <begin position="1"/>
        <end position="29"/>
    </location>
</feature>
<evidence type="ECO:0000313" key="12">
    <source>
        <dbReference type="EMBL" id="OXU26092.1"/>
    </source>
</evidence>
<feature type="region of interest" description="Disordered" evidence="11">
    <location>
        <begin position="449"/>
        <end position="468"/>
    </location>
</feature>
<comment type="caution">
    <text evidence="12">The sequence shown here is derived from an EMBL/GenBank/DDBJ whole genome shotgun (WGS) entry which is preliminary data.</text>
</comment>
<dbReference type="PANTHER" id="PTHR14871">
    <property type="entry name" value="DYNEIN REGULATORY COMPLEX PROTEIN 9"/>
    <property type="match status" value="1"/>
</dbReference>
<evidence type="ECO:0000256" key="4">
    <source>
        <dbReference type="ARBA" id="ARBA00022490"/>
    </source>
</evidence>
<dbReference type="Pfam" id="PF00612">
    <property type="entry name" value="IQ"/>
    <property type="match status" value="1"/>
</dbReference>
<keyword evidence="5" id="KW-0282">Flagellum</keyword>
<evidence type="ECO:0000256" key="7">
    <source>
        <dbReference type="ARBA" id="ARBA00023212"/>
    </source>
</evidence>
<dbReference type="Gene3D" id="1.20.5.190">
    <property type="match status" value="1"/>
</dbReference>
<proteinExistence type="inferred from homology"/>
<keyword evidence="6" id="KW-0969">Cilium</keyword>
<feature type="compositionally biased region" description="Basic and acidic residues" evidence="11">
    <location>
        <begin position="1"/>
        <end position="23"/>
    </location>
</feature>
<dbReference type="InterPro" id="IPR042618">
    <property type="entry name" value="IQCG"/>
</dbReference>
<evidence type="ECO:0000256" key="10">
    <source>
        <dbReference type="SAM" id="Coils"/>
    </source>
</evidence>
<dbReference type="OrthoDB" id="10254713at2759"/>
<evidence type="ECO:0000256" key="2">
    <source>
        <dbReference type="ARBA" id="ARBA00008222"/>
    </source>
</evidence>
<dbReference type="Proteomes" id="UP000215335">
    <property type="component" value="Unassembled WGS sequence"/>
</dbReference>
<accession>A0A232F696</accession>
<comment type="similarity">
    <text evidence="2">Belongs to the DRC9 family.</text>
</comment>
<dbReference type="GO" id="GO:0005737">
    <property type="term" value="C:cytoplasm"/>
    <property type="evidence" value="ECO:0007669"/>
    <property type="project" value="TreeGrafter"/>
</dbReference>
<feature type="coiled-coil region" evidence="10">
    <location>
        <begin position="357"/>
        <end position="394"/>
    </location>
</feature>
<sequence>MNNVNKEHDSQTEDENTSQREEEFQNQSKKKISIVEVNELLRKRSKHQNVDHKHRRSISTDKTSSKAYSFRCGLDDSMVASVLQSSSVGDFGVRPCPSDNIGVRSMSIDFEASERLGSLEAAAFAAILTEAADALEVLRRTVRVDHNELRRNEGLANRKVVRKKHSCAAEDERMMLYGRDAGFLPVILTVPEKLLRDRELASNVFRKVACEFERNGSYDWLRCEVNAIVESKEKECGLEVNLKIWTDLAKRLHESQKTFQDEFEMQKKKYMEEMSELAAEIDTSYCDNIDKLDYISRTEASKLEQQNLRFSIRERSLLDEIKELEKTMRIDTRVSEALQTYGKSVIIHCEEEIMVWSDRYNEELERRQQETIELQEKIDEIKEFMKESRILQKERQIFIDAYVEEQEKIKSEMDYVDAVNSAATLIQAIWRGYMVRHELGQFFGLKKKIGKRPKKSKKKAKKKTRKFS</sequence>
<dbReference type="SMART" id="SM00015">
    <property type="entry name" value="IQ"/>
    <property type="match status" value="1"/>
</dbReference>
<feature type="compositionally biased region" description="Basic residues" evidence="11">
    <location>
        <begin position="43"/>
        <end position="57"/>
    </location>
</feature>
<evidence type="ECO:0000256" key="1">
    <source>
        <dbReference type="ARBA" id="ARBA00004611"/>
    </source>
</evidence>
<keyword evidence="8" id="KW-0966">Cell projection</keyword>
<dbReference type="InterPro" id="IPR000048">
    <property type="entry name" value="IQ_motif_EF-hand-BS"/>
</dbReference>
<evidence type="ECO:0000256" key="5">
    <source>
        <dbReference type="ARBA" id="ARBA00022846"/>
    </source>
</evidence>
<feature type="region of interest" description="Disordered" evidence="11">
    <location>
        <begin position="43"/>
        <end position="62"/>
    </location>
</feature>
<evidence type="ECO:0000256" key="8">
    <source>
        <dbReference type="ARBA" id="ARBA00023273"/>
    </source>
</evidence>
<evidence type="ECO:0000256" key="11">
    <source>
        <dbReference type="SAM" id="MobiDB-lite"/>
    </source>
</evidence>
<protein>
    <recommendedName>
        <fullName evidence="3">Dynein regulatory complex protein 9</fullName>
    </recommendedName>
    <alternativeName>
        <fullName evidence="9">IQ domain-containing protein G</fullName>
    </alternativeName>
</protein>
<evidence type="ECO:0000256" key="3">
    <source>
        <dbReference type="ARBA" id="ARBA00013738"/>
    </source>
</evidence>
<dbReference type="PANTHER" id="PTHR14871:SF1">
    <property type="entry name" value="DYNEIN REGULATORY COMPLEX PROTEIN 9"/>
    <property type="match status" value="1"/>
</dbReference>
<keyword evidence="13" id="KW-1185">Reference proteome</keyword>
<comment type="subcellular location">
    <subcellularLocation>
        <location evidence="1">Cytoplasm</location>
        <location evidence="1">Cytoskeleton</location>
        <location evidence="1">Flagellum axoneme</location>
    </subcellularLocation>
</comment>
<name>A0A232F696_9HYME</name>
<dbReference type="AlphaFoldDB" id="A0A232F696"/>
<dbReference type="CDD" id="cd23767">
    <property type="entry name" value="IQCD"/>
    <property type="match status" value="1"/>
</dbReference>
<keyword evidence="7" id="KW-0206">Cytoskeleton</keyword>
<evidence type="ECO:0000256" key="9">
    <source>
        <dbReference type="ARBA" id="ARBA00032183"/>
    </source>
</evidence>
<keyword evidence="10" id="KW-0175">Coiled coil</keyword>
<dbReference type="STRING" id="543379.A0A232F696"/>
<dbReference type="GO" id="GO:0031514">
    <property type="term" value="C:motile cilium"/>
    <property type="evidence" value="ECO:0007669"/>
    <property type="project" value="TreeGrafter"/>
</dbReference>
<evidence type="ECO:0000313" key="13">
    <source>
        <dbReference type="Proteomes" id="UP000215335"/>
    </source>
</evidence>
<dbReference type="PROSITE" id="PS50096">
    <property type="entry name" value="IQ"/>
    <property type="match status" value="1"/>
</dbReference>